<dbReference type="Pfam" id="PF03435">
    <property type="entry name" value="Sacchrp_dh_NADP"/>
    <property type="match status" value="1"/>
</dbReference>
<keyword evidence="3" id="KW-1185">Reference proteome</keyword>
<organism evidence="2 3">
    <name type="scientific">Flavobacterium panici</name>
    <dbReference type="NCBI Taxonomy" id="2654843"/>
    <lineage>
        <taxon>Bacteria</taxon>
        <taxon>Pseudomonadati</taxon>
        <taxon>Bacteroidota</taxon>
        <taxon>Flavobacteriia</taxon>
        <taxon>Flavobacteriales</taxon>
        <taxon>Flavobacteriaceae</taxon>
        <taxon>Flavobacterium</taxon>
    </lineage>
</organism>
<dbReference type="Gene3D" id="3.40.50.720">
    <property type="entry name" value="NAD(P)-binding Rossmann-like Domain"/>
    <property type="match status" value="1"/>
</dbReference>
<name>A0A9N8J199_9FLAO</name>
<evidence type="ECO:0000313" key="3">
    <source>
        <dbReference type="Proteomes" id="UP000533639"/>
    </source>
</evidence>
<dbReference type="EMBL" id="CAIJDE010000040">
    <property type="protein sequence ID" value="CAC9974376.1"/>
    <property type="molecule type" value="Genomic_DNA"/>
</dbReference>
<evidence type="ECO:0000259" key="1">
    <source>
        <dbReference type="Pfam" id="PF03435"/>
    </source>
</evidence>
<sequence>MKNSIAIYGAYGHTGKFIVAELSRKGYQLILSGRDEDKLQQLKKQYPNSTIKAADISDAVSLDNAFSGSEIIINCAGPFLDTAEPIIESALRLGIHYIDLSAEQKAVLDVFENYAEKAKGKILIIPAVAFYGGLGDLLSTAVTQDWDKIDEINIYIGLDSWYPTKGTRLTGDRNHYTRLTLKNNQLQELEPSVPIDWDFQNPIRIKQVVSLPLSEIITISRHLNVNTINTYLSQNSLDDLRNKDTPEPEAIDEKNRSSQQFSVEVVAVKDNIKRKIVAQGQDIYAVTSPLVVETINRILFGKTAKTGVTVVGEIFDAADFLKSLNEDDITISAIEESHL</sequence>
<comment type="caution">
    <text evidence="2">The sequence shown here is derived from an EMBL/GenBank/DDBJ whole genome shotgun (WGS) entry which is preliminary data.</text>
</comment>
<feature type="domain" description="Saccharopine dehydrogenase NADP binding" evidence="1">
    <location>
        <begin position="5"/>
        <end position="118"/>
    </location>
</feature>
<dbReference type="InterPro" id="IPR036291">
    <property type="entry name" value="NAD(P)-bd_dom_sf"/>
</dbReference>
<evidence type="ECO:0000313" key="2">
    <source>
        <dbReference type="EMBL" id="CAC9974376.1"/>
    </source>
</evidence>
<dbReference type="AlphaFoldDB" id="A0A9N8J199"/>
<dbReference type="PANTHER" id="PTHR43781">
    <property type="entry name" value="SACCHAROPINE DEHYDROGENASE"/>
    <property type="match status" value="1"/>
</dbReference>
<dbReference type="InterPro" id="IPR005097">
    <property type="entry name" value="Sacchrp_dh_NADP-bd"/>
</dbReference>
<dbReference type="RefSeq" id="WP_180857591.1">
    <property type="nucleotide sequence ID" value="NZ_CAIJDE010000040.1"/>
</dbReference>
<dbReference type="Proteomes" id="UP000533639">
    <property type="component" value="Unassembled WGS sequence"/>
</dbReference>
<gene>
    <name evidence="2" type="ORF">FLAPXU55_02073</name>
</gene>
<proteinExistence type="predicted"/>
<protein>
    <recommendedName>
        <fullName evidence="1">Saccharopine dehydrogenase NADP binding domain-containing protein</fullName>
    </recommendedName>
</protein>
<reference evidence="2 3" key="1">
    <citation type="submission" date="2020-06" db="EMBL/GenBank/DDBJ databases">
        <authorList>
            <person name="Criscuolo A."/>
        </authorList>
    </citation>
    <scope>NUCLEOTIDE SEQUENCE [LARGE SCALE GENOMIC DNA]</scope>
    <source>
        <strain evidence="2">PXU-55</strain>
    </source>
</reference>
<dbReference type="PANTHER" id="PTHR43781:SF1">
    <property type="entry name" value="SACCHAROPINE DEHYDROGENASE"/>
    <property type="match status" value="1"/>
</dbReference>
<dbReference type="SUPFAM" id="SSF51735">
    <property type="entry name" value="NAD(P)-binding Rossmann-fold domains"/>
    <property type="match status" value="1"/>
</dbReference>
<accession>A0A9N8J199</accession>